<evidence type="ECO:0000313" key="1">
    <source>
        <dbReference type="EMBL" id="GIX66440.1"/>
    </source>
</evidence>
<reference evidence="1 2" key="1">
    <citation type="submission" date="2021-06" db="EMBL/GenBank/DDBJ databases">
        <title>Genome sequence of Babesia caballi.</title>
        <authorList>
            <person name="Yamagishi J."/>
            <person name="Kidaka T."/>
            <person name="Ochi A."/>
        </authorList>
    </citation>
    <scope>NUCLEOTIDE SEQUENCE [LARGE SCALE GENOMIC DNA]</scope>
    <source>
        <strain evidence="1">USDA-D6B2</strain>
    </source>
</reference>
<geneLocation type="apicoplast" evidence="1"/>
<sequence length="66" mass="8181">MVYIVINKYHKSLGCYNIKYKKHSKYKRILKINKYTKIKDPRSEFDFNNKVFKNKKNIVINKYDKF</sequence>
<gene>
    <name evidence="1" type="ORF">BcabD6B2_58770</name>
</gene>
<keyword evidence="1" id="KW-0934">Plastid</keyword>
<comment type="caution">
    <text evidence="1">The sequence shown here is derived from an EMBL/GenBank/DDBJ whole genome shotgun (WGS) entry which is preliminary data.</text>
</comment>
<dbReference type="Proteomes" id="UP001497744">
    <property type="component" value="Unassembled WGS sequence"/>
</dbReference>
<keyword evidence="1" id="KW-0933">Apicoplast</keyword>
<evidence type="ECO:0000313" key="2">
    <source>
        <dbReference type="Proteomes" id="UP001497744"/>
    </source>
</evidence>
<evidence type="ECO:0008006" key="3">
    <source>
        <dbReference type="Google" id="ProtNLM"/>
    </source>
</evidence>
<keyword evidence="2" id="KW-1185">Reference proteome</keyword>
<organism evidence="1 2">
    <name type="scientific">Babesia caballi</name>
    <dbReference type="NCBI Taxonomy" id="5871"/>
    <lineage>
        <taxon>Eukaryota</taxon>
        <taxon>Sar</taxon>
        <taxon>Alveolata</taxon>
        <taxon>Apicomplexa</taxon>
        <taxon>Aconoidasida</taxon>
        <taxon>Piroplasmida</taxon>
        <taxon>Babesiidae</taxon>
        <taxon>Babesia</taxon>
    </lineage>
</organism>
<protein>
    <recommendedName>
        <fullName evidence="3">Ribosomal protein S17</fullName>
    </recommendedName>
</protein>
<accession>A0AAV4M3L5</accession>
<proteinExistence type="predicted"/>
<dbReference type="AlphaFoldDB" id="A0AAV4M3L5"/>
<dbReference type="EMBL" id="BPLF01000008">
    <property type="protein sequence ID" value="GIX66440.1"/>
    <property type="molecule type" value="Genomic_DNA"/>
</dbReference>
<name>A0AAV4M3L5_BABCB</name>